<sequence length="274" mass="29052">MPCTGGPIDGGRHGRASPALCGSGCAQGQRGGGRAPCRGRRGPHRGPPFRHHHARAAGPVGVAGRGALQPRRHGGHRRVLEAGLARAVGRRVRAGAGQCHARQERARPQDRRRRRGLAGRSAGPRPDPGQLRARGADPGTAGPAAHPQATRARTGQPRAADPEGAGGRQPQARLGAHRRHGGQRPRHPGRHRQRRARSRHAARPGAPGRQGEFRQAAGRSDGTRHRAPPLPVAPASGPSRRPGVRRARHRRRGGARPRPFPRRGPPAPNHPGRG</sequence>
<feature type="compositionally biased region" description="Basic residues" evidence="1">
    <location>
        <begin position="175"/>
        <end position="202"/>
    </location>
</feature>
<evidence type="ECO:0000313" key="2">
    <source>
        <dbReference type="EMBL" id="KAD2949288.1"/>
    </source>
</evidence>
<feature type="compositionally biased region" description="Pro residues" evidence="1">
    <location>
        <begin position="262"/>
        <end position="274"/>
    </location>
</feature>
<gene>
    <name evidence="2" type="ORF">FH972_027297</name>
</gene>
<reference evidence="2 3" key="1">
    <citation type="submission" date="2019-06" db="EMBL/GenBank/DDBJ databases">
        <title>A chromosomal-level reference genome of Carpinus fangiana (Coryloideae, Betulaceae).</title>
        <authorList>
            <person name="Yang X."/>
            <person name="Wang Z."/>
            <person name="Zhang L."/>
            <person name="Hao G."/>
            <person name="Liu J."/>
            <person name="Yang Y."/>
        </authorList>
    </citation>
    <scope>NUCLEOTIDE SEQUENCE [LARGE SCALE GENOMIC DNA]</scope>
    <source>
        <strain evidence="2">Cfa_2016G</strain>
        <tissue evidence="2">Leaf</tissue>
    </source>
</reference>
<comment type="caution">
    <text evidence="2">The sequence shown here is derived from an EMBL/GenBank/DDBJ whole genome shotgun (WGS) entry which is preliminary data.</text>
</comment>
<organism evidence="2 3">
    <name type="scientific">Carpinus fangiana</name>
    <dbReference type="NCBI Taxonomy" id="176857"/>
    <lineage>
        <taxon>Eukaryota</taxon>
        <taxon>Viridiplantae</taxon>
        <taxon>Streptophyta</taxon>
        <taxon>Embryophyta</taxon>
        <taxon>Tracheophyta</taxon>
        <taxon>Spermatophyta</taxon>
        <taxon>Magnoliopsida</taxon>
        <taxon>eudicotyledons</taxon>
        <taxon>Gunneridae</taxon>
        <taxon>Pentapetalae</taxon>
        <taxon>rosids</taxon>
        <taxon>fabids</taxon>
        <taxon>Fagales</taxon>
        <taxon>Betulaceae</taxon>
        <taxon>Carpinus</taxon>
    </lineage>
</organism>
<protein>
    <submittedName>
        <fullName evidence="2">Uncharacterized protein</fullName>
    </submittedName>
</protein>
<dbReference type="EMBL" id="VIBQ01002312">
    <property type="protein sequence ID" value="KAD2949288.1"/>
    <property type="molecule type" value="Genomic_DNA"/>
</dbReference>
<feature type="compositionally biased region" description="Low complexity" evidence="1">
    <location>
        <begin position="56"/>
        <end position="67"/>
    </location>
</feature>
<keyword evidence="3" id="KW-1185">Reference proteome</keyword>
<feature type="region of interest" description="Disordered" evidence="1">
    <location>
        <begin position="1"/>
        <end position="79"/>
    </location>
</feature>
<feature type="region of interest" description="Disordered" evidence="1">
    <location>
        <begin position="92"/>
        <end position="274"/>
    </location>
</feature>
<evidence type="ECO:0000256" key="1">
    <source>
        <dbReference type="SAM" id="MobiDB-lite"/>
    </source>
</evidence>
<dbReference type="Proteomes" id="UP000327013">
    <property type="component" value="Unassembled WGS sequence"/>
</dbReference>
<feature type="compositionally biased region" description="Basic residues" evidence="1">
    <location>
        <begin position="242"/>
        <end position="261"/>
    </location>
</feature>
<proteinExistence type="predicted"/>
<name>A0A5N6LXQ0_9ROSI</name>
<accession>A0A5N6LXQ0</accession>
<dbReference type="AlphaFoldDB" id="A0A5N6LXQ0"/>
<evidence type="ECO:0000313" key="3">
    <source>
        <dbReference type="Proteomes" id="UP000327013"/>
    </source>
</evidence>
<feature type="compositionally biased region" description="Basic residues" evidence="1">
    <location>
        <begin position="37"/>
        <end position="55"/>
    </location>
</feature>